<dbReference type="SUPFAM" id="SSF55797">
    <property type="entry name" value="PR-1-like"/>
    <property type="match status" value="1"/>
</dbReference>
<sequence length="215" mass="23777">MASCFSLRAKNISPATACTLLGRRDAAAPSVNRRGRVPPQPQRGQTRGRQLCTLSTATNHFGYSVFDASVDTAAETSRLFDVKFIFNDMWLVLCVWVAVAILASGSSAVVAKPCRPAYWNTRNGVVHTACQPRNRNCTILLRGLSNREKKDFLRRHNKLRSLIAMGRLKGFKPAANMYELVWDDELAEVAQALADQCGDMMHDNANGRFTPTDSS</sequence>
<feature type="region of interest" description="Disordered" evidence="1">
    <location>
        <begin position="27"/>
        <end position="48"/>
    </location>
</feature>
<dbReference type="VEuPathDB" id="VectorBase:RSAN_055371"/>
<reference evidence="4" key="1">
    <citation type="journal article" date="2020" name="Cell">
        <title>Large-Scale Comparative Analyses of Tick Genomes Elucidate Their Genetic Diversity and Vector Capacities.</title>
        <authorList>
            <consortium name="Tick Genome and Microbiome Consortium (TIGMIC)"/>
            <person name="Jia N."/>
            <person name="Wang J."/>
            <person name="Shi W."/>
            <person name="Du L."/>
            <person name="Sun Y."/>
            <person name="Zhan W."/>
            <person name="Jiang J.F."/>
            <person name="Wang Q."/>
            <person name="Zhang B."/>
            <person name="Ji P."/>
            <person name="Bell-Sakyi L."/>
            <person name="Cui X.M."/>
            <person name="Yuan T.T."/>
            <person name="Jiang B.G."/>
            <person name="Yang W.F."/>
            <person name="Lam T.T."/>
            <person name="Chang Q.C."/>
            <person name="Ding S.J."/>
            <person name="Wang X.J."/>
            <person name="Zhu J.G."/>
            <person name="Ruan X.D."/>
            <person name="Zhao L."/>
            <person name="Wei J.T."/>
            <person name="Ye R.Z."/>
            <person name="Que T.C."/>
            <person name="Du C.H."/>
            <person name="Zhou Y.H."/>
            <person name="Cheng J.X."/>
            <person name="Dai P.F."/>
            <person name="Guo W.B."/>
            <person name="Han X.H."/>
            <person name="Huang E.J."/>
            <person name="Li L.F."/>
            <person name="Wei W."/>
            <person name="Gao Y.C."/>
            <person name="Liu J.Z."/>
            <person name="Shao H.Z."/>
            <person name="Wang X."/>
            <person name="Wang C.C."/>
            <person name="Yang T.C."/>
            <person name="Huo Q.B."/>
            <person name="Li W."/>
            <person name="Chen H.Y."/>
            <person name="Chen S.E."/>
            <person name="Zhou L.G."/>
            <person name="Ni X.B."/>
            <person name="Tian J.H."/>
            <person name="Sheng Y."/>
            <person name="Liu T."/>
            <person name="Pan Y.S."/>
            <person name="Xia L.Y."/>
            <person name="Li J."/>
            <person name="Zhao F."/>
            <person name="Cao W.C."/>
        </authorList>
    </citation>
    <scope>NUCLEOTIDE SEQUENCE</scope>
    <source>
        <strain evidence="4">Rsan-2018</strain>
    </source>
</reference>
<keyword evidence="2" id="KW-0472">Membrane</keyword>
<keyword evidence="5" id="KW-1185">Reference proteome</keyword>
<protein>
    <recommendedName>
        <fullName evidence="3">SCP domain-containing protein</fullName>
    </recommendedName>
</protein>
<evidence type="ECO:0000256" key="2">
    <source>
        <dbReference type="SAM" id="Phobius"/>
    </source>
</evidence>
<feature type="transmembrane region" description="Helical" evidence="2">
    <location>
        <begin position="89"/>
        <end position="111"/>
    </location>
</feature>
<evidence type="ECO:0000256" key="1">
    <source>
        <dbReference type="SAM" id="MobiDB-lite"/>
    </source>
</evidence>
<dbReference type="AlphaFoldDB" id="A0A9D4T8L2"/>
<organism evidence="4 5">
    <name type="scientific">Rhipicephalus sanguineus</name>
    <name type="common">Brown dog tick</name>
    <name type="synonym">Ixodes sanguineus</name>
    <dbReference type="NCBI Taxonomy" id="34632"/>
    <lineage>
        <taxon>Eukaryota</taxon>
        <taxon>Metazoa</taxon>
        <taxon>Ecdysozoa</taxon>
        <taxon>Arthropoda</taxon>
        <taxon>Chelicerata</taxon>
        <taxon>Arachnida</taxon>
        <taxon>Acari</taxon>
        <taxon>Parasitiformes</taxon>
        <taxon>Ixodida</taxon>
        <taxon>Ixodoidea</taxon>
        <taxon>Ixodidae</taxon>
        <taxon>Rhipicephalinae</taxon>
        <taxon>Rhipicephalus</taxon>
        <taxon>Rhipicephalus</taxon>
    </lineage>
</organism>
<name>A0A9D4T8L2_RHISA</name>
<gene>
    <name evidence="4" type="ORF">HPB52_005293</name>
</gene>
<dbReference type="Gene3D" id="3.40.33.10">
    <property type="entry name" value="CAP"/>
    <property type="match status" value="1"/>
</dbReference>
<accession>A0A9D4T8L2</accession>
<dbReference type="Proteomes" id="UP000821837">
    <property type="component" value="Chromosome 1"/>
</dbReference>
<evidence type="ECO:0000313" key="4">
    <source>
        <dbReference type="EMBL" id="KAH7982486.1"/>
    </source>
</evidence>
<reference evidence="4" key="2">
    <citation type="submission" date="2021-09" db="EMBL/GenBank/DDBJ databases">
        <authorList>
            <person name="Jia N."/>
            <person name="Wang J."/>
            <person name="Shi W."/>
            <person name="Du L."/>
            <person name="Sun Y."/>
            <person name="Zhan W."/>
            <person name="Jiang J."/>
            <person name="Wang Q."/>
            <person name="Zhang B."/>
            <person name="Ji P."/>
            <person name="Sakyi L.B."/>
            <person name="Cui X."/>
            <person name="Yuan T."/>
            <person name="Jiang B."/>
            <person name="Yang W."/>
            <person name="Lam T.T.-Y."/>
            <person name="Chang Q."/>
            <person name="Ding S."/>
            <person name="Wang X."/>
            <person name="Zhu J."/>
            <person name="Ruan X."/>
            <person name="Zhao L."/>
            <person name="Wei J."/>
            <person name="Que T."/>
            <person name="Du C."/>
            <person name="Cheng J."/>
            <person name="Dai P."/>
            <person name="Han X."/>
            <person name="Huang E."/>
            <person name="Gao Y."/>
            <person name="Liu J."/>
            <person name="Shao H."/>
            <person name="Ye R."/>
            <person name="Li L."/>
            <person name="Wei W."/>
            <person name="Wang X."/>
            <person name="Wang C."/>
            <person name="Huo Q."/>
            <person name="Li W."/>
            <person name="Guo W."/>
            <person name="Chen H."/>
            <person name="Chen S."/>
            <person name="Zhou L."/>
            <person name="Zhou L."/>
            <person name="Ni X."/>
            <person name="Tian J."/>
            <person name="Zhou Y."/>
            <person name="Sheng Y."/>
            <person name="Liu T."/>
            <person name="Pan Y."/>
            <person name="Xia L."/>
            <person name="Li J."/>
            <person name="Zhao F."/>
            <person name="Cao W."/>
        </authorList>
    </citation>
    <scope>NUCLEOTIDE SEQUENCE</scope>
    <source>
        <strain evidence="4">Rsan-2018</strain>
        <tissue evidence="4">Larvae</tissue>
    </source>
</reference>
<keyword evidence="2" id="KW-0812">Transmembrane</keyword>
<evidence type="ECO:0000259" key="3">
    <source>
        <dbReference type="Pfam" id="PF00188"/>
    </source>
</evidence>
<comment type="caution">
    <text evidence="4">The sequence shown here is derived from an EMBL/GenBank/DDBJ whole genome shotgun (WGS) entry which is preliminary data.</text>
</comment>
<dbReference type="InterPro" id="IPR035940">
    <property type="entry name" value="CAP_sf"/>
</dbReference>
<evidence type="ECO:0000313" key="5">
    <source>
        <dbReference type="Proteomes" id="UP000821837"/>
    </source>
</evidence>
<dbReference type="CDD" id="cd05380">
    <property type="entry name" value="CAP_euk"/>
    <property type="match status" value="1"/>
</dbReference>
<dbReference type="Pfam" id="PF00188">
    <property type="entry name" value="CAP"/>
    <property type="match status" value="1"/>
</dbReference>
<dbReference type="EMBL" id="JABSTV010001245">
    <property type="protein sequence ID" value="KAH7982486.1"/>
    <property type="molecule type" value="Genomic_DNA"/>
</dbReference>
<feature type="domain" description="SCP" evidence="3">
    <location>
        <begin position="153"/>
        <end position="204"/>
    </location>
</feature>
<keyword evidence="2" id="KW-1133">Transmembrane helix</keyword>
<dbReference type="InterPro" id="IPR014044">
    <property type="entry name" value="CAP_dom"/>
</dbReference>
<proteinExistence type="predicted"/>